<organism evidence="1 2">
    <name type="scientific">Lottiidibacillus patelloidae</name>
    <dbReference type="NCBI Taxonomy" id="2670334"/>
    <lineage>
        <taxon>Bacteria</taxon>
        <taxon>Bacillati</taxon>
        <taxon>Bacillota</taxon>
        <taxon>Bacilli</taxon>
        <taxon>Bacillales</taxon>
        <taxon>Bacillaceae</taxon>
        <taxon>Lottiidibacillus</taxon>
    </lineage>
</organism>
<proteinExistence type="predicted"/>
<evidence type="ECO:0000313" key="1">
    <source>
        <dbReference type="EMBL" id="OZM57139.1"/>
    </source>
</evidence>
<reference evidence="1 2" key="2">
    <citation type="submission" date="2017-09" db="EMBL/GenBank/DDBJ databases">
        <title>Bacillus patelloidae sp. nov., isolated from the intestinal tract of a marine limpet.</title>
        <authorList>
            <person name="Liu R."/>
            <person name="Dong C."/>
            <person name="Shao Z."/>
        </authorList>
    </citation>
    <scope>NUCLEOTIDE SEQUENCE [LARGE SCALE GENOMIC DNA]</scope>
    <source>
        <strain evidence="1 2">SA5d-4</strain>
    </source>
</reference>
<dbReference type="Proteomes" id="UP000217083">
    <property type="component" value="Unassembled WGS sequence"/>
</dbReference>
<dbReference type="Pfam" id="PF14097">
    <property type="entry name" value="SpoVAE"/>
    <property type="match status" value="1"/>
</dbReference>
<protein>
    <submittedName>
        <fullName evidence="1">Stage V sporulation protein AE</fullName>
    </submittedName>
</protein>
<dbReference type="RefSeq" id="WP_094923537.1">
    <property type="nucleotide sequence ID" value="NZ_NPIA01000003.1"/>
</dbReference>
<comment type="caution">
    <text evidence="1">The sequence shown here is derived from an EMBL/GenBank/DDBJ whole genome shotgun (WGS) entry which is preliminary data.</text>
</comment>
<dbReference type="InterPro" id="IPR025914">
    <property type="entry name" value="SpoVAE"/>
</dbReference>
<keyword evidence="2" id="KW-1185">Reference proteome</keyword>
<dbReference type="EMBL" id="NPIA01000003">
    <property type="protein sequence ID" value="OZM57139.1"/>
    <property type="molecule type" value="Genomic_DNA"/>
</dbReference>
<reference evidence="2" key="1">
    <citation type="submission" date="2017-08" db="EMBL/GenBank/DDBJ databases">
        <authorList>
            <person name="Huang Z."/>
        </authorList>
    </citation>
    <scope>NUCLEOTIDE SEQUENCE [LARGE SCALE GENOMIC DNA]</scope>
    <source>
        <strain evidence="2">SA5d-4</strain>
    </source>
</reference>
<dbReference type="AlphaFoldDB" id="A0A263BTU5"/>
<gene>
    <name evidence="1" type="ORF">CIB95_06620</name>
</gene>
<accession>A0A263BTU5</accession>
<evidence type="ECO:0000313" key="2">
    <source>
        <dbReference type="Proteomes" id="UP000217083"/>
    </source>
</evidence>
<name>A0A263BTU5_9BACI</name>
<sequence>MKRRVIIVTDGDEYAHKAIAYVAHEIGGRCISQSQGNPTKASGKQLVEWVHDTPHDPVFVMFDDSGYTGEGYGERAMRYVAKHPSIEVIGALAVASNSHHYEWSRVDVSIDRFGELSHYGVDKYGLPDLEEGRINGDTVSILEDLNIPIVVGIGDIGKMARQDDVSKGSPITRQAVELILERSGFQ</sequence>